<dbReference type="InterPro" id="IPR015422">
    <property type="entry name" value="PyrdxlP-dep_Trfase_small"/>
</dbReference>
<dbReference type="InterPro" id="IPR015421">
    <property type="entry name" value="PyrdxlP-dep_Trfase_major"/>
</dbReference>
<feature type="domain" description="Aromatic amino acid beta-eliminating lyase/threonine aldolase" evidence="6">
    <location>
        <begin position="18"/>
        <end position="307"/>
    </location>
</feature>
<evidence type="ECO:0000313" key="8">
    <source>
        <dbReference type="Proteomes" id="UP000625711"/>
    </source>
</evidence>
<dbReference type="NCBIfam" id="NF041359">
    <property type="entry name" value="GntG_guanitoxin"/>
    <property type="match status" value="1"/>
</dbReference>
<dbReference type="OrthoDB" id="10261951at2759"/>
<sequence length="381" mass="42317">MHEKVNFGSKRENDIIVDLRSDTLSKPTPEMRTAMYNTEVGDDVYGEDPTVIKLENKAAELLGKQEALFVASGTMANLIAVMVHCKERGCEIISGDQGHTFKFEQGGTAQIAGVHTVTIKNNSDGTFSTDELRKKIRKSPDYHEPVSSLIVLENTHNVCGGKVLPLEWLKKVKNIAKEYNIPVHMDGARLMNAAVALNVLPSQIVNFVDSVCFCLSKGLGCPVGAILAGTSSFILKARRIRKALGGGWRQAGIIAAAGLVALDKMIDRLQIDHNHAYQIAKGINDLKCKHFRVTLEDVKTNIVILYLSEQVDPKDVQKRLATVLPTDPVKVSVKCSSRDNWIRFVTYWEITDKDIELTLQKISFVLKEFEEKIESNLKSKL</sequence>
<dbReference type="InterPro" id="IPR015424">
    <property type="entry name" value="PyrdxlP-dep_Trfase"/>
</dbReference>
<evidence type="ECO:0000313" key="7">
    <source>
        <dbReference type="EMBL" id="KAF7278676.1"/>
    </source>
</evidence>
<reference evidence="7" key="1">
    <citation type="submission" date="2020-08" db="EMBL/GenBank/DDBJ databases">
        <title>Genome sequencing and assembly of the red palm weevil Rhynchophorus ferrugineus.</title>
        <authorList>
            <person name="Dias G.B."/>
            <person name="Bergman C.M."/>
            <person name="Manee M."/>
        </authorList>
    </citation>
    <scope>NUCLEOTIDE SEQUENCE</scope>
    <source>
        <strain evidence="7">AA-2017</strain>
        <tissue evidence="7">Whole larva</tissue>
    </source>
</reference>
<dbReference type="InterPro" id="IPR001597">
    <property type="entry name" value="ArAA_b-elim_lyase/Thr_aldolase"/>
</dbReference>
<dbReference type="Proteomes" id="UP000625711">
    <property type="component" value="Unassembled WGS sequence"/>
</dbReference>
<dbReference type="Gene3D" id="3.90.1150.10">
    <property type="entry name" value="Aspartate Aminotransferase, domain 1"/>
    <property type="match status" value="1"/>
</dbReference>
<evidence type="ECO:0000256" key="1">
    <source>
        <dbReference type="ARBA" id="ARBA00001933"/>
    </source>
</evidence>
<dbReference type="AlphaFoldDB" id="A0A834IGM1"/>
<dbReference type="Pfam" id="PF01212">
    <property type="entry name" value="Beta_elim_lyase"/>
    <property type="match status" value="1"/>
</dbReference>
<accession>A0A834IGM1</accession>
<comment type="caution">
    <text evidence="7">The sequence shown here is derived from an EMBL/GenBank/DDBJ whole genome shotgun (WGS) entry which is preliminary data.</text>
</comment>
<dbReference type="GO" id="GO:0005829">
    <property type="term" value="C:cytosol"/>
    <property type="evidence" value="ECO:0007669"/>
    <property type="project" value="TreeGrafter"/>
</dbReference>
<feature type="modified residue" description="N6-(pyridoxal phosphate)lysine" evidence="5">
    <location>
        <position position="217"/>
    </location>
</feature>
<evidence type="ECO:0000256" key="2">
    <source>
        <dbReference type="ARBA" id="ARBA00006966"/>
    </source>
</evidence>
<gene>
    <name evidence="7" type="ORF">GWI33_008125</name>
</gene>
<dbReference type="GO" id="GO:0006567">
    <property type="term" value="P:L-threonine catabolic process"/>
    <property type="evidence" value="ECO:0007669"/>
    <property type="project" value="TreeGrafter"/>
</dbReference>
<dbReference type="CDD" id="cd06502">
    <property type="entry name" value="TA_like"/>
    <property type="match status" value="1"/>
</dbReference>
<proteinExistence type="inferred from homology"/>
<dbReference type="PANTHER" id="PTHR48097">
    <property type="entry name" value="L-THREONINE ALDOLASE-RELATED"/>
    <property type="match status" value="1"/>
</dbReference>
<dbReference type="PANTHER" id="PTHR48097:SF9">
    <property type="entry name" value="L-THREONINE ALDOLASE"/>
    <property type="match status" value="1"/>
</dbReference>
<evidence type="ECO:0000256" key="5">
    <source>
        <dbReference type="PIRSR" id="PIRSR017617-1"/>
    </source>
</evidence>
<protein>
    <recommendedName>
        <fullName evidence="6">Aromatic amino acid beta-eliminating lyase/threonine aldolase domain-containing protein</fullName>
    </recommendedName>
</protein>
<evidence type="ECO:0000256" key="4">
    <source>
        <dbReference type="ARBA" id="ARBA00023239"/>
    </source>
</evidence>
<comment type="similarity">
    <text evidence="2">Belongs to the threonine aldolase family.</text>
</comment>
<keyword evidence="3" id="KW-0663">Pyridoxal phosphate</keyword>
<organism evidence="7 8">
    <name type="scientific">Rhynchophorus ferrugineus</name>
    <name type="common">Red palm weevil</name>
    <name type="synonym">Curculio ferrugineus</name>
    <dbReference type="NCBI Taxonomy" id="354439"/>
    <lineage>
        <taxon>Eukaryota</taxon>
        <taxon>Metazoa</taxon>
        <taxon>Ecdysozoa</taxon>
        <taxon>Arthropoda</taxon>
        <taxon>Hexapoda</taxon>
        <taxon>Insecta</taxon>
        <taxon>Pterygota</taxon>
        <taxon>Neoptera</taxon>
        <taxon>Endopterygota</taxon>
        <taxon>Coleoptera</taxon>
        <taxon>Polyphaga</taxon>
        <taxon>Cucujiformia</taxon>
        <taxon>Curculionidae</taxon>
        <taxon>Dryophthorinae</taxon>
        <taxon>Rhynchophorus</taxon>
    </lineage>
</organism>
<dbReference type="GO" id="GO:0006545">
    <property type="term" value="P:glycine biosynthetic process"/>
    <property type="evidence" value="ECO:0007669"/>
    <property type="project" value="TreeGrafter"/>
</dbReference>
<keyword evidence="8" id="KW-1185">Reference proteome</keyword>
<dbReference type="Gene3D" id="3.40.640.10">
    <property type="entry name" value="Type I PLP-dependent aspartate aminotransferase-like (Major domain)"/>
    <property type="match status" value="1"/>
</dbReference>
<dbReference type="GO" id="GO:0008732">
    <property type="term" value="F:L-allo-threonine aldolase activity"/>
    <property type="evidence" value="ECO:0007669"/>
    <property type="project" value="TreeGrafter"/>
</dbReference>
<comment type="cofactor">
    <cofactor evidence="1">
        <name>pyridoxal 5'-phosphate</name>
        <dbReference type="ChEBI" id="CHEBI:597326"/>
    </cofactor>
</comment>
<name>A0A834IGM1_RHYFE</name>
<dbReference type="InterPro" id="IPR023603">
    <property type="entry name" value="Low_specificity_L-TA-like"/>
</dbReference>
<dbReference type="EMBL" id="JAACXV010000393">
    <property type="protein sequence ID" value="KAF7278676.1"/>
    <property type="molecule type" value="Genomic_DNA"/>
</dbReference>
<dbReference type="SUPFAM" id="SSF53383">
    <property type="entry name" value="PLP-dependent transferases"/>
    <property type="match status" value="1"/>
</dbReference>
<dbReference type="FunFam" id="3.40.640.10:FF:000030">
    <property type="entry name" value="Low-specificity L-threonine aldolase"/>
    <property type="match status" value="1"/>
</dbReference>
<dbReference type="PIRSF" id="PIRSF017617">
    <property type="entry name" value="Thr_aldolase"/>
    <property type="match status" value="1"/>
</dbReference>
<keyword evidence="4" id="KW-0456">Lyase</keyword>
<evidence type="ECO:0000256" key="3">
    <source>
        <dbReference type="ARBA" id="ARBA00022898"/>
    </source>
</evidence>
<evidence type="ECO:0000259" key="6">
    <source>
        <dbReference type="Pfam" id="PF01212"/>
    </source>
</evidence>